<dbReference type="InterPro" id="IPR013103">
    <property type="entry name" value="RVT_2"/>
</dbReference>
<gene>
    <name evidence="3" type="ORF">Tco_1068132</name>
</gene>
<reference evidence="3" key="2">
    <citation type="submission" date="2022-01" db="EMBL/GenBank/DDBJ databases">
        <authorList>
            <person name="Yamashiro T."/>
            <person name="Shiraishi A."/>
            <person name="Satake H."/>
            <person name="Nakayama K."/>
        </authorList>
    </citation>
    <scope>NUCLEOTIDE SEQUENCE</scope>
</reference>
<reference evidence="3" key="1">
    <citation type="journal article" date="2022" name="Int. J. Mol. Sci.">
        <title>Draft Genome of Tanacetum Coccineum: Genomic Comparison of Closely Related Tanacetum-Family Plants.</title>
        <authorList>
            <person name="Yamashiro T."/>
            <person name="Shiraishi A."/>
            <person name="Nakayama K."/>
            <person name="Satake H."/>
        </authorList>
    </citation>
    <scope>NUCLEOTIDE SEQUENCE</scope>
</reference>
<dbReference type="InterPro" id="IPR043502">
    <property type="entry name" value="DNA/RNA_pol_sf"/>
</dbReference>
<sequence>MEPKKVTQALDDESWVEAMQEELLQFKLLNVWTLVDLPYGKKAIGTKWVFRNKKDQRGIMVRNKARLVAQGHRQEEGIDFDEVFAPIAKIEAIRLFLACASFIGFPVYQMDVKSTFLYGTIEEEVYVSQPLGFVDLEFPDKVYKVEKELRGTIDKILFIKKIKNDILLVHVYVDDIIFGSTNKSLSTEFEHLMHKRFQMRSMGELTFFLGLQVKQRKDGIFLSQDKYVGDILQKFSFSSVKLASTPMETHKPLSKDADGTDVDVHLYRSMIRSLMYLTSSKPNIMFVVCAYSRFQVQPKASHLHVVKRIFRYLKGQPTLGLWYPKDLPLDLIAYSDSDYAAASLDRKSTTEGCQFLGCRLISWQCKKQTIVANSTTEAEYIAASNCYGQVSVLDYKYTHISILLIISILMAHMEFCDKHNMVAFLKKPSGSEDLYQITVIVEIVNEGEQQLTLTVDGQTFAITKTSIRRHLQLVDVDGISSLPNTEIFDQFSLMGKTKTRTRRIGIKIPQSNVLSSVADEAIIKEMHDGLGRATTTASSLEAEQGSGNISKTQTKATPSEPSSPRINSEGGLGCHFTMGDSLVQARPKRLSNLPNEPPLREGNTSRSGEGSMQLLKLMNICTTLSIKVTALEEELRTTKVIYNKSLITLTKRGRMIEEIDQDENVNLVTISKQGEVHETTEHIMESNVDFSTASSQNDDDEQTLVETLVNIKRSAEKDKDLDEALAQKLQVEELAKSTARQEQEQYDFEKALELQKKLDESEEVASKSSQDHDIDWKKKLDESEEVVAKSSQAYDINWSDTVVIRYHAIQNRKERLQQLERTRAKDKRNRMIQKKLTLMKYVEVISDSKEIINVTPLAVKFLIVGWKSYCKVDVGDYKIHRADRSYNTYIFFSQMLNDFDKEDLIGLYRLFSEKYASTRPSFDDLMLWGDIKIMFEPNKDDAVWKNHHSQELIEWRLYDSCGVHSLMLEEVSIHMLVEKKYPLPQDTLTRMLRWKLHVNYNITEMAYELLRLIRS</sequence>
<name>A0ABQ5HGR6_9ASTR</name>
<protein>
    <submittedName>
        <fullName evidence="3">Ribonuclease H-like domain-containing protein</fullName>
    </submittedName>
</protein>
<feature type="region of interest" description="Disordered" evidence="1">
    <location>
        <begin position="533"/>
        <end position="569"/>
    </location>
</feature>
<dbReference type="EMBL" id="BQNB010019544">
    <property type="protein sequence ID" value="GJT86415.1"/>
    <property type="molecule type" value="Genomic_DNA"/>
</dbReference>
<dbReference type="PANTHER" id="PTHR11439:SF495">
    <property type="entry name" value="REVERSE TRANSCRIPTASE, RNA-DEPENDENT DNA POLYMERASE-RELATED"/>
    <property type="match status" value="1"/>
</dbReference>
<dbReference type="Proteomes" id="UP001151760">
    <property type="component" value="Unassembled WGS sequence"/>
</dbReference>
<dbReference type="Pfam" id="PF07727">
    <property type="entry name" value="RVT_2"/>
    <property type="match status" value="2"/>
</dbReference>
<dbReference type="CDD" id="cd09272">
    <property type="entry name" value="RNase_HI_RT_Ty1"/>
    <property type="match status" value="1"/>
</dbReference>
<accession>A0ABQ5HGR6</accession>
<comment type="caution">
    <text evidence="3">The sequence shown here is derived from an EMBL/GenBank/DDBJ whole genome shotgun (WGS) entry which is preliminary data.</text>
</comment>
<evidence type="ECO:0000313" key="3">
    <source>
        <dbReference type="EMBL" id="GJT86415.1"/>
    </source>
</evidence>
<keyword evidence="4" id="KW-1185">Reference proteome</keyword>
<dbReference type="PANTHER" id="PTHR11439">
    <property type="entry name" value="GAG-POL-RELATED RETROTRANSPOSON"/>
    <property type="match status" value="1"/>
</dbReference>
<proteinExistence type="predicted"/>
<evidence type="ECO:0000313" key="4">
    <source>
        <dbReference type="Proteomes" id="UP001151760"/>
    </source>
</evidence>
<feature type="region of interest" description="Disordered" evidence="1">
    <location>
        <begin position="589"/>
        <end position="609"/>
    </location>
</feature>
<feature type="domain" description="Reverse transcriptase Ty1/copia-type" evidence="2">
    <location>
        <begin position="30"/>
        <end position="151"/>
    </location>
</feature>
<organism evidence="3 4">
    <name type="scientific">Tanacetum coccineum</name>
    <dbReference type="NCBI Taxonomy" id="301880"/>
    <lineage>
        <taxon>Eukaryota</taxon>
        <taxon>Viridiplantae</taxon>
        <taxon>Streptophyta</taxon>
        <taxon>Embryophyta</taxon>
        <taxon>Tracheophyta</taxon>
        <taxon>Spermatophyta</taxon>
        <taxon>Magnoliopsida</taxon>
        <taxon>eudicotyledons</taxon>
        <taxon>Gunneridae</taxon>
        <taxon>Pentapetalae</taxon>
        <taxon>asterids</taxon>
        <taxon>campanulids</taxon>
        <taxon>Asterales</taxon>
        <taxon>Asteraceae</taxon>
        <taxon>Asteroideae</taxon>
        <taxon>Anthemideae</taxon>
        <taxon>Anthemidinae</taxon>
        <taxon>Tanacetum</taxon>
    </lineage>
</organism>
<evidence type="ECO:0000256" key="1">
    <source>
        <dbReference type="SAM" id="MobiDB-lite"/>
    </source>
</evidence>
<dbReference type="SUPFAM" id="SSF56672">
    <property type="entry name" value="DNA/RNA polymerases"/>
    <property type="match status" value="1"/>
</dbReference>
<feature type="domain" description="Reverse transcriptase Ty1/copia-type" evidence="2">
    <location>
        <begin position="155"/>
        <end position="248"/>
    </location>
</feature>
<evidence type="ECO:0000259" key="2">
    <source>
        <dbReference type="Pfam" id="PF07727"/>
    </source>
</evidence>
<feature type="compositionally biased region" description="Polar residues" evidence="1">
    <location>
        <begin position="533"/>
        <end position="566"/>
    </location>
</feature>